<organism evidence="2 3">
    <name type="scientific">Luteimonas galliterrae</name>
    <dbReference type="NCBI Taxonomy" id="2940486"/>
    <lineage>
        <taxon>Bacteria</taxon>
        <taxon>Pseudomonadati</taxon>
        <taxon>Pseudomonadota</taxon>
        <taxon>Gammaproteobacteria</taxon>
        <taxon>Lysobacterales</taxon>
        <taxon>Lysobacteraceae</taxon>
        <taxon>Luteimonas</taxon>
    </lineage>
</organism>
<reference evidence="2 3" key="1">
    <citation type="submission" date="2022-05" db="EMBL/GenBank/DDBJ databases">
        <title>Luteimonas sp. SX5, whole genome shotgun sequencing project.</title>
        <authorList>
            <person name="Zhao G."/>
            <person name="Shen L."/>
        </authorList>
    </citation>
    <scope>NUCLEOTIDE SEQUENCE [LARGE SCALE GENOMIC DNA]</scope>
    <source>
        <strain evidence="2 3">SX5</strain>
    </source>
</reference>
<keyword evidence="3" id="KW-1185">Reference proteome</keyword>
<comment type="caution">
    <text evidence="2">The sequence shown here is derived from an EMBL/GenBank/DDBJ whole genome shotgun (WGS) entry which is preliminary data.</text>
</comment>
<dbReference type="RefSeq" id="WP_249475421.1">
    <property type="nucleotide sequence ID" value="NZ_JAMBEP010000003.1"/>
</dbReference>
<proteinExistence type="predicted"/>
<feature type="compositionally biased region" description="Polar residues" evidence="1">
    <location>
        <begin position="1"/>
        <end position="15"/>
    </location>
</feature>
<dbReference type="EMBL" id="JAMBEP010000003">
    <property type="protein sequence ID" value="MCL1635675.1"/>
    <property type="molecule type" value="Genomic_DNA"/>
</dbReference>
<evidence type="ECO:0000256" key="1">
    <source>
        <dbReference type="SAM" id="MobiDB-lite"/>
    </source>
</evidence>
<dbReference type="Proteomes" id="UP001431217">
    <property type="component" value="Unassembled WGS sequence"/>
</dbReference>
<evidence type="ECO:0000313" key="2">
    <source>
        <dbReference type="EMBL" id="MCL1635675.1"/>
    </source>
</evidence>
<protein>
    <submittedName>
        <fullName evidence="2">Uncharacterized protein</fullName>
    </submittedName>
</protein>
<evidence type="ECO:0000313" key="3">
    <source>
        <dbReference type="Proteomes" id="UP001431217"/>
    </source>
</evidence>
<feature type="region of interest" description="Disordered" evidence="1">
    <location>
        <begin position="1"/>
        <end position="30"/>
    </location>
</feature>
<accession>A0ABT0MLB7</accession>
<name>A0ABT0MLB7_9GAMM</name>
<gene>
    <name evidence="2" type="ORF">M2650_13685</name>
</gene>
<sequence length="64" mass="7072">MNALRNSRNLPSTPVRTVAGKTSAPVRHVHRERDFGIGYGNSSGYGSAERRYTAGNAPSYFRCR</sequence>